<dbReference type="EMBL" id="JAMKFB020000005">
    <property type="protein sequence ID" value="KAL0193085.1"/>
    <property type="molecule type" value="Genomic_DNA"/>
</dbReference>
<dbReference type="AlphaFoldDB" id="A0ABD0R5X4"/>
<proteinExistence type="predicted"/>
<sequence length="129" mass="14469">MFHYKDSTQINDSFYESDYANFRSADIVSSVFANKTTVASCLHSPLTPHAAAVMGENDESEIIEHHDDEEMEKIRTPRNHAHSFLESVTSSEKDGYSSTQSSHRLLAYSDALISIIATVMVRKLKESLV</sequence>
<name>A0ABD0R5X4_CIRMR</name>
<comment type="caution">
    <text evidence="1">The sequence shown here is derived from an EMBL/GenBank/DDBJ whole genome shotgun (WGS) entry which is preliminary data.</text>
</comment>
<evidence type="ECO:0000313" key="2">
    <source>
        <dbReference type="Proteomes" id="UP001529510"/>
    </source>
</evidence>
<organism evidence="1 2">
    <name type="scientific">Cirrhinus mrigala</name>
    <name type="common">Mrigala</name>
    <dbReference type="NCBI Taxonomy" id="683832"/>
    <lineage>
        <taxon>Eukaryota</taxon>
        <taxon>Metazoa</taxon>
        <taxon>Chordata</taxon>
        <taxon>Craniata</taxon>
        <taxon>Vertebrata</taxon>
        <taxon>Euteleostomi</taxon>
        <taxon>Actinopterygii</taxon>
        <taxon>Neopterygii</taxon>
        <taxon>Teleostei</taxon>
        <taxon>Ostariophysi</taxon>
        <taxon>Cypriniformes</taxon>
        <taxon>Cyprinidae</taxon>
        <taxon>Labeoninae</taxon>
        <taxon>Labeonini</taxon>
        <taxon>Cirrhinus</taxon>
    </lineage>
</organism>
<evidence type="ECO:0000313" key="1">
    <source>
        <dbReference type="EMBL" id="KAL0193085.1"/>
    </source>
</evidence>
<protein>
    <submittedName>
        <fullName evidence="1">Uncharacterized protein</fullName>
    </submittedName>
</protein>
<keyword evidence="2" id="KW-1185">Reference proteome</keyword>
<accession>A0ABD0R5X4</accession>
<reference evidence="1 2" key="1">
    <citation type="submission" date="2024-05" db="EMBL/GenBank/DDBJ databases">
        <title>Genome sequencing and assembly of Indian major carp, Cirrhinus mrigala (Hamilton, 1822).</title>
        <authorList>
            <person name="Mohindra V."/>
            <person name="Chowdhury L.M."/>
            <person name="Lal K."/>
            <person name="Jena J.K."/>
        </authorList>
    </citation>
    <scope>NUCLEOTIDE SEQUENCE [LARGE SCALE GENOMIC DNA]</scope>
    <source>
        <strain evidence="1">CM1030</strain>
        <tissue evidence="1">Blood</tissue>
    </source>
</reference>
<gene>
    <name evidence="1" type="ORF">M9458_011381</name>
</gene>
<dbReference type="Proteomes" id="UP001529510">
    <property type="component" value="Unassembled WGS sequence"/>
</dbReference>